<feature type="compositionally biased region" description="Polar residues" evidence="14">
    <location>
        <begin position="287"/>
        <end position="305"/>
    </location>
</feature>
<feature type="modified residue" description="Phosphohistidine" evidence="12">
    <location>
        <position position="198"/>
    </location>
</feature>
<feature type="domain" description="HPt" evidence="18">
    <location>
        <begin position="151"/>
        <end position="255"/>
    </location>
</feature>
<dbReference type="Pfam" id="PF02895">
    <property type="entry name" value="H-kinase_dim"/>
    <property type="match status" value="1"/>
</dbReference>
<keyword evidence="8" id="KW-0418">Kinase</keyword>
<keyword evidence="4" id="KW-0145">Chemotaxis</keyword>
<feature type="modified residue" description="Phosphohistidine" evidence="12">
    <location>
        <position position="369"/>
    </location>
</feature>
<dbReference type="SMART" id="SM00448">
    <property type="entry name" value="REC"/>
    <property type="match status" value="1"/>
</dbReference>
<dbReference type="SMART" id="SM00260">
    <property type="entry name" value="CheW"/>
    <property type="match status" value="1"/>
</dbReference>
<evidence type="ECO:0000256" key="6">
    <source>
        <dbReference type="ARBA" id="ARBA00022679"/>
    </source>
</evidence>
<feature type="modified residue" description="Phosphohistidine" evidence="12">
    <location>
        <position position="50"/>
    </location>
</feature>
<keyword evidence="7" id="KW-0547">Nucleotide-binding</keyword>
<feature type="region of interest" description="Disordered" evidence="14">
    <location>
        <begin position="443"/>
        <end position="491"/>
    </location>
</feature>
<organism evidence="19 20">
    <name type="scientific">Candidatus Nitrospira nitrificans</name>
    <dbReference type="NCBI Taxonomy" id="1742973"/>
    <lineage>
        <taxon>Bacteria</taxon>
        <taxon>Pseudomonadati</taxon>
        <taxon>Nitrospirota</taxon>
        <taxon>Nitrospiria</taxon>
        <taxon>Nitrospirales</taxon>
        <taxon>Nitrospiraceae</taxon>
        <taxon>Nitrospira</taxon>
    </lineage>
</organism>
<dbReference type="SMART" id="SM00387">
    <property type="entry name" value="HATPase_c"/>
    <property type="match status" value="1"/>
</dbReference>
<dbReference type="RefSeq" id="WP_090901143.1">
    <property type="nucleotide sequence ID" value="NZ_CZPZ01000033.1"/>
</dbReference>
<evidence type="ECO:0000259" key="17">
    <source>
        <dbReference type="PROSITE" id="PS50851"/>
    </source>
</evidence>
<dbReference type="PROSITE" id="PS50109">
    <property type="entry name" value="HIS_KIN"/>
    <property type="match status" value="1"/>
</dbReference>
<dbReference type="Gene3D" id="1.20.120.160">
    <property type="entry name" value="HPT domain"/>
    <property type="match status" value="3"/>
</dbReference>
<dbReference type="InterPro" id="IPR004358">
    <property type="entry name" value="Sig_transdc_His_kin-like_C"/>
</dbReference>
<feature type="domain" description="CheW-like" evidence="17">
    <location>
        <begin position="828"/>
        <end position="962"/>
    </location>
</feature>
<dbReference type="PROSITE" id="PS50894">
    <property type="entry name" value="HPT"/>
    <property type="match status" value="3"/>
</dbReference>
<dbReference type="SUPFAM" id="SSF55874">
    <property type="entry name" value="ATPase domain of HSP90 chaperone/DNA topoisomerase II/histidine kinase"/>
    <property type="match status" value="1"/>
</dbReference>
<dbReference type="InterPro" id="IPR036641">
    <property type="entry name" value="HPT_dom_sf"/>
</dbReference>
<dbReference type="InterPro" id="IPR008207">
    <property type="entry name" value="Sig_transdc_His_kin_Hpt_dom"/>
</dbReference>
<dbReference type="Gene3D" id="3.40.50.2300">
    <property type="match status" value="1"/>
</dbReference>
<dbReference type="Gene3D" id="3.30.565.10">
    <property type="entry name" value="Histidine kinase-like ATPase, C-terminal domain"/>
    <property type="match status" value="1"/>
</dbReference>
<dbReference type="InterPro" id="IPR036097">
    <property type="entry name" value="HisK_dim/P_sf"/>
</dbReference>
<evidence type="ECO:0000313" key="19">
    <source>
        <dbReference type="EMBL" id="CUS39018.1"/>
    </source>
</evidence>
<feature type="domain" description="HPt" evidence="18">
    <location>
        <begin position="322"/>
        <end position="430"/>
    </location>
</feature>
<evidence type="ECO:0000259" key="15">
    <source>
        <dbReference type="PROSITE" id="PS50109"/>
    </source>
</evidence>
<dbReference type="InterPro" id="IPR004105">
    <property type="entry name" value="CheA-like_dim"/>
</dbReference>
<evidence type="ECO:0000256" key="12">
    <source>
        <dbReference type="PROSITE-ProRule" id="PRU00110"/>
    </source>
</evidence>
<feature type="modified residue" description="4-aspartylphosphate" evidence="13">
    <location>
        <position position="1043"/>
    </location>
</feature>
<keyword evidence="5 13" id="KW-0597">Phosphoprotein</keyword>
<keyword evidence="6 19" id="KW-0808">Transferase</keyword>
<evidence type="ECO:0000256" key="11">
    <source>
        <dbReference type="ARBA" id="ARBA00035100"/>
    </source>
</evidence>
<keyword evidence="10" id="KW-0902">Two-component regulatory system</keyword>
<dbReference type="Pfam" id="PF00072">
    <property type="entry name" value="Response_reg"/>
    <property type="match status" value="1"/>
</dbReference>
<evidence type="ECO:0000313" key="20">
    <source>
        <dbReference type="Proteomes" id="UP000198736"/>
    </source>
</evidence>
<dbReference type="CDD" id="cd16916">
    <property type="entry name" value="HATPase_CheA-like"/>
    <property type="match status" value="1"/>
</dbReference>
<evidence type="ECO:0000256" key="1">
    <source>
        <dbReference type="ARBA" id="ARBA00000085"/>
    </source>
</evidence>
<dbReference type="Gene3D" id="2.30.30.40">
    <property type="entry name" value="SH3 Domains"/>
    <property type="match status" value="1"/>
</dbReference>
<evidence type="ECO:0000256" key="3">
    <source>
        <dbReference type="ARBA" id="ARBA00021495"/>
    </source>
</evidence>
<evidence type="ECO:0000256" key="4">
    <source>
        <dbReference type="ARBA" id="ARBA00022500"/>
    </source>
</evidence>
<dbReference type="SUPFAM" id="SSF47384">
    <property type="entry name" value="Homodimeric domain of signal transducing histidine kinase"/>
    <property type="match status" value="1"/>
</dbReference>
<dbReference type="OrthoDB" id="9803176at2"/>
<dbReference type="PANTHER" id="PTHR43395:SF10">
    <property type="entry name" value="CHEMOTAXIS PROTEIN CHEA"/>
    <property type="match status" value="1"/>
</dbReference>
<keyword evidence="9" id="KW-0067">ATP-binding</keyword>
<feature type="region of interest" description="Disordered" evidence="14">
    <location>
        <begin position="280"/>
        <end position="305"/>
    </location>
</feature>
<evidence type="ECO:0000256" key="8">
    <source>
        <dbReference type="ARBA" id="ARBA00022777"/>
    </source>
</evidence>
<dbReference type="GO" id="GO:0006935">
    <property type="term" value="P:chemotaxis"/>
    <property type="evidence" value="ECO:0007669"/>
    <property type="project" value="InterPro"/>
</dbReference>
<feature type="domain" description="HPt" evidence="18">
    <location>
        <begin position="3"/>
        <end position="107"/>
    </location>
</feature>
<dbReference type="SMART" id="SM01231">
    <property type="entry name" value="H-kinase_dim"/>
    <property type="match status" value="1"/>
</dbReference>
<dbReference type="InterPro" id="IPR002545">
    <property type="entry name" value="CheW-lke_dom"/>
</dbReference>
<dbReference type="EC" id="2.7.13.3" evidence="2"/>
<dbReference type="InterPro" id="IPR011006">
    <property type="entry name" value="CheY-like_superfamily"/>
</dbReference>
<dbReference type="Pfam" id="PF01584">
    <property type="entry name" value="CheW"/>
    <property type="match status" value="1"/>
</dbReference>
<dbReference type="PROSITE" id="PS50851">
    <property type="entry name" value="CHEW"/>
    <property type="match status" value="1"/>
</dbReference>
<protein>
    <recommendedName>
        <fullName evidence="3">Chemotaxis protein CheA</fullName>
        <ecNumber evidence="2">2.7.13.3</ecNumber>
    </recommendedName>
</protein>
<dbReference type="InterPro" id="IPR036061">
    <property type="entry name" value="CheW-like_dom_sf"/>
</dbReference>
<feature type="domain" description="Response regulatory" evidence="16">
    <location>
        <begin position="994"/>
        <end position="1110"/>
    </location>
</feature>
<dbReference type="GO" id="GO:0000155">
    <property type="term" value="F:phosphorelay sensor kinase activity"/>
    <property type="evidence" value="ECO:0007669"/>
    <property type="project" value="InterPro"/>
</dbReference>
<evidence type="ECO:0000256" key="10">
    <source>
        <dbReference type="ARBA" id="ARBA00023012"/>
    </source>
</evidence>
<dbReference type="SUPFAM" id="SSF52172">
    <property type="entry name" value="CheY-like"/>
    <property type="match status" value="1"/>
</dbReference>
<dbReference type="Gene3D" id="1.10.287.560">
    <property type="entry name" value="Histidine kinase CheA-like, homodimeric domain"/>
    <property type="match status" value="1"/>
</dbReference>
<dbReference type="Pfam" id="PF01627">
    <property type="entry name" value="Hpt"/>
    <property type="match status" value="3"/>
</dbReference>
<sequence length="1118" mass="123851">MSSEFDRQNLISIFVLEASDGLDALTKALHPPDGRVPGPQELTDQYITAHRICGAAALYGFSGVAQLAEHLETLLEQVTPTPMAHWDHAVDSMRNITHSLHGIVRVIGQGGVEDVEAVARCWASITQREKGITCGPAPIFSESIADETYVLPELDAEILSYFIPEAGEYLDTIDRLILTLRAKPDADDSIHRLFRAAHTLKGSAYTVGYQVIGDVARPMEDCLVEVHENRLPLSPDILDSLAKAAELIRLILRHEPASLPKLQHDLPLLLNRFTRMSAGTAAPSPPTTLSDDTRAPSSHSVQNDPIVTMEEPTAGLSARYVIPDLDPEILSYFIPEAQEYLELLEANLLRLDKDPYNRELIDHLFRSAHTLKGSAYTVGFRSIGDLVHHVEDFMGAVRDGRLHVMPGHTDLILRAIDVVRVLMRRDLTKVDDTRHRFDAARTELRRLDQENTNETAAARPSDDSAGPATARQSGRDESPRDDEGVPNEKSADEREVIRVSYVRLERLMNLVGELVIGRGRLEQRLRVLEQLSQQVLTFKSRLVDSIRSFSDKHTFTYQEVPSVSTTLAGQGLPAFGDFGNLELDKYDDFNVLARRIGEVTADITESMSQLDGSIQKAHDEMSQLQQLTLVMRDEIAHARMVPIGTAFTRFRRAVRETARASNKEVSLVTSGEQTEVDTGIVERLADPLVHLVRNAVYHGIEPVADRIAKGKPALGTVYLHAAHRGNSVIIEVEDDGAGLDLGKIRAKAGKMGSAQLRQIQAMSDRDVRQLIFMPGFSTADKVGDQAGRGVGLDVVKRVVEGMNGHIEVESEPGRGTKFTLNLPLTLLIATALLVRVGTEKYAIPLLSIQEVTVPTPSSVREEGHRTLLQINEHIIELHSLHHILRREPGRVDWTMPVVIVRTAGAPVGLAVDEVLGRQEIVIKPLGPLKVLEHSCFGGATIDPEGRVVLVVDPNRLMPRELKESVAQTLLFKATSLQEESAPQEPPSNKPEEARLLLIDDSLSIRKFVGRMLEEAGYPFDTAVDGEDGLRKASTTKYRMILTDLEMPKLNGFEVIQALRSRPETRQTPVVVMTTRARDKHRQMAINLGANSYIAKPVEERMLLQEVARWLGKASTLRR</sequence>
<dbReference type="SMART" id="SM00073">
    <property type="entry name" value="HPT"/>
    <property type="match status" value="3"/>
</dbReference>
<feature type="domain" description="Histidine kinase" evidence="15">
    <location>
        <begin position="622"/>
        <end position="826"/>
    </location>
</feature>
<dbReference type="InterPro" id="IPR005467">
    <property type="entry name" value="His_kinase_dom"/>
</dbReference>
<dbReference type="EMBL" id="CZPZ01000033">
    <property type="protein sequence ID" value="CUS39018.1"/>
    <property type="molecule type" value="Genomic_DNA"/>
</dbReference>
<evidence type="ECO:0000256" key="7">
    <source>
        <dbReference type="ARBA" id="ARBA00022741"/>
    </source>
</evidence>
<accession>A0A0S4LQR6</accession>
<dbReference type="InterPro" id="IPR003594">
    <property type="entry name" value="HATPase_dom"/>
</dbReference>
<dbReference type="GO" id="GO:0005737">
    <property type="term" value="C:cytoplasm"/>
    <property type="evidence" value="ECO:0007669"/>
    <property type="project" value="InterPro"/>
</dbReference>
<feature type="compositionally biased region" description="Basic and acidic residues" evidence="14">
    <location>
        <begin position="473"/>
        <end position="483"/>
    </location>
</feature>
<evidence type="ECO:0000256" key="14">
    <source>
        <dbReference type="SAM" id="MobiDB-lite"/>
    </source>
</evidence>
<dbReference type="InterPro" id="IPR036890">
    <property type="entry name" value="HATPase_C_sf"/>
</dbReference>
<name>A0A0S4LQR6_9BACT</name>
<dbReference type="SUPFAM" id="SSF47226">
    <property type="entry name" value="Histidine-containing phosphotransfer domain, HPT domain"/>
    <property type="match status" value="3"/>
</dbReference>
<dbReference type="SUPFAM" id="SSF50341">
    <property type="entry name" value="CheW-like"/>
    <property type="match status" value="1"/>
</dbReference>
<evidence type="ECO:0000259" key="16">
    <source>
        <dbReference type="PROSITE" id="PS50110"/>
    </source>
</evidence>
<dbReference type="InterPro" id="IPR051315">
    <property type="entry name" value="Bact_Chemotaxis_CheA"/>
</dbReference>
<dbReference type="PROSITE" id="PS50110">
    <property type="entry name" value="RESPONSE_REGULATORY"/>
    <property type="match status" value="1"/>
</dbReference>
<dbReference type="Pfam" id="PF02518">
    <property type="entry name" value="HATPase_c"/>
    <property type="match status" value="1"/>
</dbReference>
<comment type="catalytic activity">
    <reaction evidence="1">
        <text>ATP + protein L-histidine = ADP + protein N-phospho-L-histidine.</text>
        <dbReference type="EC" id="2.7.13.3"/>
    </reaction>
</comment>
<proteinExistence type="predicted"/>
<dbReference type="PANTHER" id="PTHR43395">
    <property type="entry name" value="SENSOR HISTIDINE KINASE CHEA"/>
    <property type="match status" value="1"/>
</dbReference>
<dbReference type="CDD" id="cd00088">
    <property type="entry name" value="HPT"/>
    <property type="match status" value="2"/>
</dbReference>
<evidence type="ECO:0000256" key="5">
    <source>
        <dbReference type="ARBA" id="ARBA00022553"/>
    </source>
</evidence>
<keyword evidence="20" id="KW-1185">Reference proteome</keyword>
<evidence type="ECO:0000259" key="18">
    <source>
        <dbReference type="PROSITE" id="PS50894"/>
    </source>
</evidence>
<evidence type="ECO:0000256" key="13">
    <source>
        <dbReference type="PROSITE-ProRule" id="PRU00169"/>
    </source>
</evidence>
<reference evidence="20" key="1">
    <citation type="submission" date="2015-10" db="EMBL/GenBank/DDBJ databases">
        <authorList>
            <person name="Luecker S."/>
            <person name="Luecker S."/>
        </authorList>
    </citation>
    <scope>NUCLEOTIDE SEQUENCE [LARGE SCALE GENOMIC DNA]</scope>
</reference>
<dbReference type="Proteomes" id="UP000198736">
    <property type="component" value="Unassembled WGS sequence"/>
</dbReference>
<dbReference type="InterPro" id="IPR037006">
    <property type="entry name" value="CheA-like_homodim_sf"/>
</dbReference>
<evidence type="ECO:0000256" key="9">
    <source>
        <dbReference type="ARBA" id="ARBA00022840"/>
    </source>
</evidence>
<dbReference type="InterPro" id="IPR001789">
    <property type="entry name" value="Sig_transdc_resp-reg_receiver"/>
</dbReference>
<dbReference type="FunFam" id="3.30.565.10:FF:000016">
    <property type="entry name" value="Chemotaxis protein CheA, putative"/>
    <property type="match status" value="1"/>
</dbReference>
<gene>
    <name evidence="19" type="ORF">COMA2_60102</name>
</gene>
<dbReference type="PRINTS" id="PR00344">
    <property type="entry name" value="BCTRLSENSOR"/>
</dbReference>
<dbReference type="STRING" id="1742973.COMA2_60102"/>
<evidence type="ECO:0000256" key="2">
    <source>
        <dbReference type="ARBA" id="ARBA00012438"/>
    </source>
</evidence>
<dbReference type="AlphaFoldDB" id="A0A0S4LQR6"/>
<comment type="function">
    <text evidence="11">Involved in the transmission of sensory signals from the chemoreceptors to the flagellar motors. CheA is autophosphorylated; it can transfer its phosphate group to either CheB or CheY.</text>
</comment>